<organism evidence="1 2">
    <name type="scientific">Daphnia pulex</name>
    <name type="common">Water flea</name>
    <dbReference type="NCBI Taxonomy" id="6669"/>
    <lineage>
        <taxon>Eukaryota</taxon>
        <taxon>Metazoa</taxon>
        <taxon>Ecdysozoa</taxon>
        <taxon>Arthropoda</taxon>
        <taxon>Crustacea</taxon>
        <taxon>Branchiopoda</taxon>
        <taxon>Diplostraca</taxon>
        <taxon>Cladocera</taxon>
        <taxon>Anomopoda</taxon>
        <taxon>Daphniidae</taxon>
        <taxon>Daphnia</taxon>
    </lineage>
</organism>
<dbReference type="EMBL" id="GL733356">
    <property type="protein sequence ID" value="EFX62835.1"/>
    <property type="molecule type" value="Genomic_DNA"/>
</dbReference>
<accession>E9HZJ5</accession>
<dbReference type="KEGG" id="dpx:DAPPUDRAFT_336368"/>
<dbReference type="InParanoid" id="E9HZJ5"/>
<gene>
    <name evidence="1" type="ORF">DAPPUDRAFT_336368</name>
</gene>
<name>E9HZJ5_DAPPU</name>
<dbReference type="AlphaFoldDB" id="E9HZJ5"/>
<dbReference type="Proteomes" id="UP000000305">
    <property type="component" value="Unassembled WGS sequence"/>
</dbReference>
<proteinExistence type="predicted"/>
<evidence type="ECO:0000313" key="2">
    <source>
        <dbReference type="Proteomes" id="UP000000305"/>
    </source>
</evidence>
<protein>
    <submittedName>
        <fullName evidence="1">Uncharacterized protein</fullName>
    </submittedName>
</protein>
<sequence>MNLSMNDATSKELVGSLEFPALNGIQFSYAKARNGIFKEDDIIDNSANMATLKSSIGSTGDIFIIPHRDLLLPTDPVGIRVKCPDCGENILSCDSREHSATHLRDDNFFCPEGAKITYERKKVNKDADGPKDGD</sequence>
<reference evidence="1 2" key="1">
    <citation type="journal article" date="2011" name="Science">
        <title>The ecoresponsive genome of Daphnia pulex.</title>
        <authorList>
            <person name="Colbourne J.K."/>
            <person name="Pfrender M.E."/>
            <person name="Gilbert D."/>
            <person name="Thomas W.K."/>
            <person name="Tucker A."/>
            <person name="Oakley T.H."/>
            <person name="Tokishita S."/>
            <person name="Aerts A."/>
            <person name="Arnold G.J."/>
            <person name="Basu M.K."/>
            <person name="Bauer D.J."/>
            <person name="Caceres C.E."/>
            <person name="Carmel L."/>
            <person name="Casola C."/>
            <person name="Choi J.H."/>
            <person name="Detter J.C."/>
            <person name="Dong Q."/>
            <person name="Dusheyko S."/>
            <person name="Eads B.D."/>
            <person name="Frohlich T."/>
            <person name="Geiler-Samerotte K.A."/>
            <person name="Gerlach D."/>
            <person name="Hatcher P."/>
            <person name="Jogdeo S."/>
            <person name="Krijgsveld J."/>
            <person name="Kriventseva E.V."/>
            <person name="Kultz D."/>
            <person name="Laforsch C."/>
            <person name="Lindquist E."/>
            <person name="Lopez J."/>
            <person name="Manak J.R."/>
            <person name="Muller J."/>
            <person name="Pangilinan J."/>
            <person name="Patwardhan R.P."/>
            <person name="Pitluck S."/>
            <person name="Pritham E.J."/>
            <person name="Rechtsteiner A."/>
            <person name="Rho M."/>
            <person name="Rogozin I.B."/>
            <person name="Sakarya O."/>
            <person name="Salamov A."/>
            <person name="Schaack S."/>
            <person name="Shapiro H."/>
            <person name="Shiga Y."/>
            <person name="Skalitzky C."/>
            <person name="Smith Z."/>
            <person name="Souvorov A."/>
            <person name="Sung W."/>
            <person name="Tang Z."/>
            <person name="Tsuchiya D."/>
            <person name="Tu H."/>
            <person name="Vos H."/>
            <person name="Wang M."/>
            <person name="Wolf Y.I."/>
            <person name="Yamagata H."/>
            <person name="Yamada T."/>
            <person name="Ye Y."/>
            <person name="Shaw J.R."/>
            <person name="Andrews J."/>
            <person name="Crease T.J."/>
            <person name="Tang H."/>
            <person name="Lucas S.M."/>
            <person name="Robertson H.M."/>
            <person name="Bork P."/>
            <person name="Koonin E.V."/>
            <person name="Zdobnov E.M."/>
            <person name="Grigoriev I.V."/>
            <person name="Lynch M."/>
            <person name="Boore J.L."/>
        </authorList>
    </citation>
    <scope>NUCLEOTIDE SEQUENCE [LARGE SCALE GENOMIC DNA]</scope>
</reference>
<evidence type="ECO:0000313" key="1">
    <source>
        <dbReference type="EMBL" id="EFX62835.1"/>
    </source>
</evidence>
<keyword evidence="2" id="KW-1185">Reference proteome</keyword>
<dbReference type="HOGENOM" id="CLU_156787_0_0_1"/>
<dbReference type="PhylomeDB" id="E9HZJ5"/>